<feature type="compositionally biased region" description="Acidic residues" evidence="10">
    <location>
        <begin position="22"/>
        <end position="32"/>
    </location>
</feature>
<keyword evidence="5" id="KW-0653">Protein transport</keyword>
<dbReference type="Pfam" id="PF00638">
    <property type="entry name" value="Ran_BP1"/>
    <property type="match status" value="1"/>
</dbReference>
<feature type="compositionally biased region" description="Low complexity" evidence="10">
    <location>
        <begin position="82"/>
        <end position="92"/>
    </location>
</feature>
<dbReference type="InterPro" id="IPR045255">
    <property type="entry name" value="RanBP1-like"/>
</dbReference>
<gene>
    <name evidence="12" type="ORF">A3770_11p61220</name>
</gene>
<dbReference type="Pfam" id="PF08911">
    <property type="entry name" value="NUP50"/>
    <property type="match status" value="1"/>
</dbReference>
<evidence type="ECO:0000313" key="13">
    <source>
        <dbReference type="Proteomes" id="UP000316726"/>
    </source>
</evidence>
<dbReference type="GO" id="GO:0051028">
    <property type="term" value="P:mRNA transport"/>
    <property type="evidence" value="ECO:0007669"/>
    <property type="project" value="UniProtKB-KW"/>
</dbReference>
<evidence type="ECO:0000256" key="8">
    <source>
        <dbReference type="ARBA" id="ARBA00023132"/>
    </source>
</evidence>
<feature type="region of interest" description="Disordered" evidence="10">
    <location>
        <begin position="1"/>
        <end position="53"/>
    </location>
</feature>
<accession>A0A5B8MV18</accession>
<name>A0A5B8MV18_9CHLO</name>
<evidence type="ECO:0000256" key="7">
    <source>
        <dbReference type="ARBA" id="ARBA00023010"/>
    </source>
</evidence>
<organism evidence="12 13">
    <name type="scientific">Chloropicon primus</name>
    <dbReference type="NCBI Taxonomy" id="1764295"/>
    <lineage>
        <taxon>Eukaryota</taxon>
        <taxon>Viridiplantae</taxon>
        <taxon>Chlorophyta</taxon>
        <taxon>Chloropicophyceae</taxon>
        <taxon>Chloropicales</taxon>
        <taxon>Chloropicaceae</taxon>
        <taxon>Chloropicon</taxon>
    </lineage>
</organism>
<reference evidence="12 13" key="1">
    <citation type="submission" date="2018-07" db="EMBL/GenBank/DDBJ databases">
        <title>The complete nuclear genome of the prasinophyte Chloropicon primus (CCMP1205).</title>
        <authorList>
            <person name="Pombert J.-F."/>
            <person name="Otis C."/>
            <person name="Turmel M."/>
            <person name="Lemieux C."/>
        </authorList>
    </citation>
    <scope>NUCLEOTIDE SEQUENCE [LARGE SCALE GENOMIC DNA]</scope>
    <source>
        <strain evidence="12 13">CCMP1205</strain>
    </source>
</reference>
<keyword evidence="13" id="KW-1185">Reference proteome</keyword>
<dbReference type="Gene3D" id="2.30.29.30">
    <property type="entry name" value="Pleckstrin-homology domain (PH domain)/Phosphotyrosine-binding domain (PTB)"/>
    <property type="match status" value="1"/>
</dbReference>
<evidence type="ECO:0000256" key="9">
    <source>
        <dbReference type="ARBA" id="ARBA00023242"/>
    </source>
</evidence>
<dbReference type="PANTHER" id="PTHR23138">
    <property type="entry name" value="RAN BINDING PROTEIN"/>
    <property type="match status" value="1"/>
</dbReference>
<keyword evidence="4" id="KW-0509">mRNA transport</keyword>
<keyword evidence="9" id="KW-0539">Nucleus</keyword>
<evidence type="ECO:0000259" key="11">
    <source>
        <dbReference type="PROSITE" id="PS50196"/>
    </source>
</evidence>
<feature type="compositionally biased region" description="Basic and acidic residues" evidence="10">
    <location>
        <begin position="110"/>
        <end position="119"/>
    </location>
</feature>
<dbReference type="InterPro" id="IPR000156">
    <property type="entry name" value="Ran_bind_dom"/>
</dbReference>
<keyword evidence="8" id="KW-0906">Nuclear pore complex</keyword>
<keyword evidence="7" id="KW-0811">Translocation</keyword>
<proteinExistence type="predicted"/>
<evidence type="ECO:0000256" key="2">
    <source>
        <dbReference type="ARBA" id="ARBA00022448"/>
    </source>
</evidence>
<dbReference type="AlphaFoldDB" id="A0A5B8MV18"/>
<dbReference type="SUPFAM" id="SSF50729">
    <property type="entry name" value="PH domain-like"/>
    <property type="match status" value="1"/>
</dbReference>
<evidence type="ECO:0000313" key="12">
    <source>
        <dbReference type="EMBL" id="QDZ23604.1"/>
    </source>
</evidence>
<comment type="subcellular location">
    <subcellularLocation>
        <location evidence="1">Nucleus</location>
        <location evidence="1">Nuclear pore complex</location>
    </subcellularLocation>
</comment>
<sequence length="403" mass="41610">MVEEQAKKKRVAERQLTKDDPVDVDENSEEGERDPGSERAFNPNLKAGVFAKASEEELKTRRFVRAKRRGAVAPGTGAFLKAQQVGANQGGAAEKKEKEEEEEDNGTRAAKKEEEEAKSKTNPFAGISFSTGGGGGFGSVGGGEAKKVNPFAGVSFGSGAGGFGAVKPSAAGESVDDGPKKAEGGNASKDDKKADPSASAAATTAGTGAAGTANPFSGGFSFGGGSGAGGGFGAFSGGSKGFSFGSKLGAGTKTEDGGGGAETGAKDETPKSVAIGVKQGTVSKEFTEKETVTGEEDEESVFSASAVLFEYIDSSWKEKGRGQVNLNVNKESKKARLVMRANGSKRVILNANLWPEMVITPITNGVTFACLNVVKEGKTPQTYALRIPNTKEFQELLNKHKKA</sequence>
<dbReference type="SMART" id="SM00160">
    <property type="entry name" value="RanBD"/>
    <property type="match status" value="1"/>
</dbReference>
<dbReference type="STRING" id="1764295.A0A5B8MV18"/>
<keyword evidence="3" id="KW-0677">Repeat</keyword>
<dbReference type="EMBL" id="CP031044">
    <property type="protein sequence ID" value="QDZ23604.1"/>
    <property type="molecule type" value="Genomic_DNA"/>
</dbReference>
<dbReference type="GO" id="GO:0015031">
    <property type="term" value="P:protein transport"/>
    <property type="evidence" value="ECO:0007669"/>
    <property type="project" value="UniProtKB-KW"/>
</dbReference>
<feature type="region of interest" description="Disordered" evidence="10">
    <location>
        <begin position="162"/>
        <end position="210"/>
    </location>
</feature>
<evidence type="ECO:0000256" key="10">
    <source>
        <dbReference type="SAM" id="MobiDB-lite"/>
    </source>
</evidence>
<feature type="compositionally biased region" description="Basic and acidic residues" evidence="10">
    <location>
        <begin position="177"/>
        <end position="195"/>
    </location>
</feature>
<feature type="region of interest" description="Disordered" evidence="10">
    <location>
        <begin position="72"/>
        <end position="144"/>
    </location>
</feature>
<evidence type="ECO:0000256" key="5">
    <source>
        <dbReference type="ARBA" id="ARBA00022927"/>
    </source>
</evidence>
<dbReference type="InterPro" id="IPR011993">
    <property type="entry name" value="PH-like_dom_sf"/>
</dbReference>
<dbReference type="InterPro" id="IPR015007">
    <property type="entry name" value="NUP2/50/61"/>
</dbReference>
<dbReference type="PANTHER" id="PTHR23138:SF142">
    <property type="entry name" value="RAN-BINDING PROTEIN 3B-RELATED"/>
    <property type="match status" value="1"/>
</dbReference>
<evidence type="ECO:0000256" key="4">
    <source>
        <dbReference type="ARBA" id="ARBA00022816"/>
    </source>
</evidence>
<dbReference type="Proteomes" id="UP000316726">
    <property type="component" value="Chromosome 11"/>
</dbReference>
<feature type="compositionally biased region" description="Gly residues" evidence="10">
    <location>
        <begin position="131"/>
        <end position="143"/>
    </location>
</feature>
<dbReference type="PROSITE" id="PS50196">
    <property type="entry name" value="RANBD1"/>
    <property type="match status" value="1"/>
</dbReference>
<evidence type="ECO:0000256" key="1">
    <source>
        <dbReference type="ARBA" id="ARBA00004567"/>
    </source>
</evidence>
<keyword evidence="2" id="KW-0813">Transport</keyword>
<feature type="region of interest" description="Disordered" evidence="10">
    <location>
        <begin position="252"/>
        <end position="279"/>
    </location>
</feature>
<protein>
    <submittedName>
        <fullName evidence="12">Ran-binding domain-containing protein</fullName>
    </submittedName>
</protein>
<dbReference type="GO" id="GO:0005643">
    <property type="term" value="C:nuclear pore"/>
    <property type="evidence" value="ECO:0007669"/>
    <property type="project" value="UniProtKB-SubCell"/>
</dbReference>
<evidence type="ECO:0000256" key="3">
    <source>
        <dbReference type="ARBA" id="ARBA00022737"/>
    </source>
</evidence>
<dbReference type="OrthoDB" id="185618at2759"/>
<feature type="domain" description="RanBD1" evidence="11">
    <location>
        <begin position="290"/>
        <end position="365"/>
    </location>
</feature>
<feature type="compositionally biased region" description="Low complexity" evidence="10">
    <location>
        <begin position="196"/>
        <end position="210"/>
    </location>
</feature>
<feature type="compositionally biased region" description="Basic and acidic residues" evidence="10">
    <location>
        <begin position="1"/>
        <end position="21"/>
    </location>
</feature>
<evidence type="ECO:0000256" key="6">
    <source>
        <dbReference type="ARBA" id="ARBA00022990"/>
    </source>
</evidence>
<keyword evidence="6" id="KW-0007">Acetylation</keyword>